<reference evidence="2" key="1">
    <citation type="journal article" date="2023" name="G3 (Bethesda)">
        <title>Genome assembly and association tests identify interacting loci associated with vigor, precocity, and sex in interspecific pistachio rootstocks.</title>
        <authorList>
            <person name="Palmer W."/>
            <person name="Jacygrad E."/>
            <person name="Sagayaradj S."/>
            <person name="Cavanaugh K."/>
            <person name="Han R."/>
            <person name="Bertier L."/>
            <person name="Beede B."/>
            <person name="Kafkas S."/>
            <person name="Golino D."/>
            <person name="Preece J."/>
            <person name="Michelmore R."/>
        </authorList>
    </citation>
    <scope>NUCLEOTIDE SEQUENCE [LARGE SCALE GENOMIC DNA]</scope>
</reference>
<gene>
    <name evidence="1" type="ORF">Patl1_06153</name>
</gene>
<comment type="caution">
    <text evidence="1">The sequence shown here is derived from an EMBL/GenBank/DDBJ whole genome shotgun (WGS) entry which is preliminary data.</text>
</comment>
<name>A0ACC1BRC0_9ROSI</name>
<evidence type="ECO:0000313" key="1">
    <source>
        <dbReference type="EMBL" id="KAJ0101566.1"/>
    </source>
</evidence>
<proteinExistence type="predicted"/>
<sequence>MVAMDASISNFSTVKPSNPKPNATEEESFRRRVDEIFQKVDQLEQRVNEVEQFYLNSSSKKQGSSSKGSSVVKDKEKERHVPSIRKQQQEASRREKAAEKRMEELMRQFGTILRNITQHKWAWPFMQPVDVKGLGLDDYYEVK</sequence>
<protein>
    <submittedName>
        <fullName evidence="1">Uncharacterized protein</fullName>
    </submittedName>
</protein>
<evidence type="ECO:0000313" key="2">
    <source>
        <dbReference type="Proteomes" id="UP001164250"/>
    </source>
</evidence>
<accession>A0ACC1BRC0</accession>
<organism evidence="1 2">
    <name type="scientific">Pistacia atlantica</name>
    <dbReference type="NCBI Taxonomy" id="434234"/>
    <lineage>
        <taxon>Eukaryota</taxon>
        <taxon>Viridiplantae</taxon>
        <taxon>Streptophyta</taxon>
        <taxon>Embryophyta</taxon>
        <taxon>Tracheophyta</taxon>
        <taxon>Spermatophyta</taxon>
        <taxon>Magnoliopsida</taxon>
        <taxon>eudicotyledons</taxon>
        <taxon>Gunneridae</taxon>
        <taxon>Pentapetalae</taxon>
        <taxon>rosids</taxon>
        <taxon>malvids</taxon>
        <taxon>Sapindales</taxon>
        <taxon>Anacardiaceae</taxon>
        <taxon>Pistacia</taxon>
    </lineage>
</organism>
<dbReference type="EMBL" id="CM047899">
    <property type="protein sequence ID" value="KAJ0101566.1"/>
    <property type="molecule type" value="Genomic_DNA"/>
</dbReference>
<dbReference type="Proteomes" id="UP001164250">
    <property type="component" value="Chromosome 3"/>
</dbReference>
<keyword evidence="2" id="KW-1185">Reference proteome</keyword>